<proteinExistence type="predicted"/>
<accession>A0ABD1EQC7</accession>
<keyword evidence="2" id="KW-1185">Reference proteome</keyword>
<name>A0ABD1EQC7_HYPHA</name>
<dbReference type="AlphaFoldDB" id="A0ABD1EQC7"/>
<evidence type="ECO:0000313" key="2">
    <source>
        <dbReference type="Proteomes" id="UP001566132"/>
    </source>
</evidence>
<dbReference type="Proteomes" id="UP001566132">
    <property type="component" value="Unassembled WGS sequence"/>
</dbReference>
<dbReference type="EMBL" id="JBDJPC010000006">
    <property type="protein sequence ID" value="KAL1497953.1"/>
    <property type="molecule type" value="Genomic_DNA"/>
</dbReference>
<gene>
    <name evidence="1" type="ORF">ABEB36_008832</name>
</gene>
<organism evidence="1 2">
    <name type="scientific">Hypothenemus hampei</name>
    <name type="common">Coffee berry borer</name>
    <dbReference type="NCBI Taxonomy" id="57062"/>
    <lineage>
        <taxon>Eukaryota</taxon>
        <taxon>Metazoa</taxon>
        <taxon>Ecdysozoa</taxon>
        <taxon>Arthropoda</taxon>
        <taxon>Hexapoda</taxon>
        <taxon>Insecta</taxon>
        <taxon>Pterygota</taxon>
        <taxon>Neoptera</taxon>
        <taxon>Endopterygota</taxon>
        <taxon>Coleoptera</taxon>
        <taxon>Polyphaga</taxon>
        <taxon>Cucujiformia</taxon>
        <taxon>Curculionidae</taxon>
        <taxon>Scolytinae</taxon>
        <taxon>Hypothenemus</taxon>
    </lineage>
</organism>
<sequence>MDPGAGTSYLTVVEKQIIVNVFKKVIIDDPTDKTVYIVAEITSVLGVTKSTVYRTIKKYKCTQMVRPFDHKGCRPALVKNFDENMKIAITQIVHSFSIEMKFPL</sequence>
<protein>
    <submittedName>
        <fullName evidence="1">Uncharacterized protein</fullName>
    </submittedName>
</protein>
<evidence type="ECO:0000313" key="1">
    <source>
        <dbReference type="EMBL" id="KAL1497953.1"/>
    </source>
</evidence>
<reference evidence="1 2" key="1">
    <citation type="submission" date="2024-05" db="EMBL/GenBank/DDBJ databases">
        <title>Genetic variation in Jamaican populations of the coffee berry borer (Hypothenemus hampei).</title>
        <authorList>
            <person name="Errbii M."/>
            <person name="Myrie A."/>
        </authorList>
    </citation>
    <scope>NUCLEOTIDE SEQUENCE [LARGE SCALE GENOMIC DNA]</scope>
    <source>
        <strain evidence="1">JA-Hopewell-2020-01-JO</strain>
        <tissue evidence="1">Whole body</tissue>
    </source>
</reference>
<comment type="caution">
    <text evidence="1">The sequence shown here is derived from an EMBL/GenBank/DDBJ whole genome shotgun (WGS) entry which is preliminary data.</text>
</comment>